<dbReference type="InterPro" id="IPR051678">
    <property type="entry name" value="AGP_Transferase"/>
</dbReference>
<dbReference type="PANTHER" id="PTHR21310:SF15">
    <property type="entry name" value="AMINOGLYCOSIDE PHOSPHOTRANSFERASE DOMAIN-CONTAINING PROTEIN"/>
    <property type="match status" value="1"/>
</dbReference>
<dbReference type="SUPFAM" id="SSF56112">
    <property type="entry name" value="Protein kinase-like (PK-like)"/>
    <property type="match status" value="1"/>
</dbReference>
<dbReference type="InterPro" id="IPR011009">
    <property type="entry name" value="Kinase-like_dom_sf"/>
</dbReference>
<dbReference type="Pfam" id="PF01636">
    <property type="entry name" value="APH"/>
    <property type="match status" value="1"/>
</dbReference>
<dbReference type="OrthoDB" id="2831558at2759"/>
<dbReference type="PANTHER" id="PTHR21310">
    <property type="entry name" value="AMINOGLYCOSIDE PHOSPHOTRANSFERASE-RELATED-RELATED"/>
    <property type="match status" value="1"/>
</dbReference>
<evidence type="ECO:0000313" key="3">
    <source>
        <dbReference type="Proteomes" id="UP000254866"/>
    </source>
</evidence>
<dbReference type="AlphaFoldDB" id="A0A370TNP5"/>
<feature type="domain" description="Aminoglycoside phosphotransferase" evidence="1">
    <location>
        <begin position="63"/>
        <end position="296"/>
    </location>
</feature>
<dbReference type="InterPro" id="IPR002575">
    <property type="entry name" value="Aminoglycoside_PTrfase"/>
</dbReference>
<reference evidence="2 3" key="1">
    <citation type="journal article" date="2018" name="IMA Fungus">
        <title>IMA Genome-F 9: Draft genome sequence of Annulohypoxylon stygium, Aspergillus mulundensis, Berkeleyomyces basicola (syn. Thielaviopsis basicola), Ceratocystis smalleyi, two Cercospora beticola strains, Coleophoma cylindrospora, Fusarium fracticaudum, Phialophora cf. hyalina, and Morchella septimelata.</title>
        <authorList>
            <person name="Wingfield B.D."/>
            <person name="Bills G.F."/>
            <person name="Dong Y."/>
            <person name="Huang W."/>
            <person name="Nel W.J."/>
            <person name="Swalarsk-Parry B.S."/>
            <person name="Vaghefi N."/>
            <person name="Wilken P.M."/>
            <person name="An Z."/>
            <person name="de Beer Z.W."/>
            <person name="De Vos L."/>
            <person name="Chen L."/>
            <person name="Duong T.A."/>
            <person name="Gao Y."/>
            <person name="Hammerbacher A."/>
            <person name="Kikkert J.R."/>
            <person name="Li Y."/>
            <person name="Li H."/>
            <person name="Li K."/>
            <person name="Li Q."/>
            <person name="Liu X."/>
            <person name="Ma X."/>
            <person name="Naidoo K."/>
            <person name="Pethybridge S.J."/>
            <person name="Sun J."/>
            <person name="Steenkamp E.T."/>
            <person name="van der Nest M.A."/>
            <person name="van Wyk S."/>
            <person name="Wingfield M.J."/>
            <person name="Xiong C."/>
            <person name="Yue Q."/>
            <person name="Zhang X."/>
        </authorList>
    </citation>
    <scope>NUCLEOTIDE SEQUENCE [LARGE SCALE GENOMIC DNA]</scope>
    <source>
        <strain evidence="2 3">BP 5553</strain>
    </source>
</reference>
<gene>
    <name evidence="2" type="ORF">BP5553_04582</name>
</gene>
<organism evidence="2 3">
    <name type="scientific">Venustampulla echinocandica</name>
    <dbReference type="NCBI Taxonomy" id="2656787"/>
    <lineage>
        <taxon>Eukaryota</taxon>
        <taxon>Fungi</taxon>
        <taxon>Dikarya</taxon>
        <taxon>Ascomycota</taxon>
        <taxon>Pezizomycotina</taxon>
        <taxon>Leotiomycetes</taxon>
        <taxon>Helotiales</taxon>
        <taxon>Pleuroascaceae</taxon>
        <taxon>Venustampulla</taxon>
    </lineage>
</organism>
<evidence type="ECO:0000259" key="1">
    <source>
        <dbReference type="Pfam" id="PF01636"/>
    </source>
</evidence>
<dbReference type="EMBL" id="NPIC01000003">
    <property type="protein sequence ID" value="RDL37149.1"/>
    <property type="molecule type" value="Genomic_DNA"/>
</dbReference>
<protein>
    <recommendedName>
        <fullName evidence="1">Aminoglycoside phosphotransferase domain-containing protein</fullName>
    </recommendedName>
</protein>
<dbReference type="RefSeq" id="XP_031869805.1">
    <property type="nucleotide sequence ID" value="XM_032013205.1"/>
</dbReference>
<keyword evidence="3" id="KW-1185">Reference proteome</keyword>
<dbReference type="Proteomes" id="UP000254866">
    <property type="component" value="Unassembled WGS sequence"/>
</dbReference>
<evidence type="ECO:0000313" key="2">
    <source>
        <dbReference type="EMBL" id="RDL37149.1"/>
    </source>
</evidence>
<sequence>MLIVSLDEKQVEITPIEYDADCPFKYNNFVYRAALTSPTIANSGASNETKQQPGCAMIPEGVTQFIVRLPNPDAEGMNTSNRVENEVAIISLASAALAHLEQKVVPSVYGWGSAAGASPQGWILQELMPGTPVDAGFRTMDLQQKKAIFAQMAEILDALQKYQLPQTITGFGGLTFDQSGNTVSATMTSVDAGPWPSYEASFQGRLKVAIAEADKSPIIRGWRNNGVRERIDAFVESGLPAQFLSLASKQDKCVVHADFTTNNMLYDPKSQRITALLDYDFACISHPSYEFFRSFNGCGGQFGGWPGDEDNDLLALQDYKLHGFPSPLPLSSNTDGVKWEDMKAWEDELERVQVQRPRTTQGIEKAADVDAVLQMIIPWRITNPDILRLQPEESTMKCRDENEEQLVKMLDHLGF</sequence>
<dbReference type="Gene3D" id="3.90.1200.10">
    <property type="match status" value="1"/>
</dbReference>
<comment type="caution">
    <text evidence="2">The sequence shown here is derived from an EMBL/GenBank/DDBJ whole genome shotgun (WGS) entry which is preliminary data.</text>
</comment>
<proteinExistence type="predicted"/>
<dbReference type="GeneID" id="43597431"/>
<accession>A0A370TNP5</accession>
<dbReference type="STRING" id="2656787.A0A370TNP5"/>
<name>A0A370TNP5_9HELO</name>